<sequence>MANINLLPWRDKRRELKKKEFIQVCFLVLVAVVGVLFAVSQWYSAAQDNQAQRNALLDNEIRQLRLQVNEIRSLREQKQEMIDRMTVIQSLQGDRPMIVHLFDQLARTLPQGVFYNTVKREGNRIQIVGIAESSARISALIRRLEASEWFADPRPTEIKAAPQYGEFASQFSLVVQITKPKQDEEEDS</sequence>
<dbReference type="EMBL" id="REFJ01000001">
    <property type="protein sequence ID" value="RMA82245.1"/>
    <property type="molecule type" value="Genomic_DNA"/>
</dbReference>
<dbReference type="InterPro" id="IPR007813">
    <property type="entry name" value="PilN"/>
</dbReference>
<dbReference type="InterPro" id="IPR052534">
    <property type="entry name" value="Extracell_DNA_Util/SecSys_Comp"/>
</dbReference>
<organism evidence="3 4">
    <name type="scientific">Umboniibacter marinipuniceus</name>
    <dbReference type="NCBI Taxonomy" id="569599"/>
    <lineage>
        <taxon>Bacteria</taxon>
        <taxon>Pseudomonadati</taxon>
        <taxon>Pseudomonadota</taxon>
        <taxon>Gammaproteobacteria</taxon>
        <taxon>Cellvibrionales</taxon>
        <taxon>Cellvibrionaceae</taxon>
        <taxon>Umboniibacter</taxon>
    </lineage>
</organism>
<evidence type="ECO:0000256" key="1">
    <source>
        <dbReference type="SAM" id="Coils"/>
    </source>
</evidence>
<dbReference type="OrthoDB" id="5296173at2"/>
<dbReference type="AlphaFoldDB" id="A0A3M0AI37"/>
<dbReference type="PANTHER" id="PTHR40278">
    <property type="entry name" value="DNA UTILIZATION PROTEIN HOFN"/>
    <property type="match status" value="1"/>
</dbReference>
<feature type="coiled-coil region" evidence="1">
    <location>
        <begin position="54"/>
        <end position="84"/>
    </location>
</feature>
<evidence type="ECO:0000256" key="2">
    <source>
        <dbReference type="SAM" id="Phobius"/>
    </source>
</evidence>
<evidence type="ECO:0000313" key="3">
    <source>
        <dbReference type="EMBL" id="RMA82245.1"/>
    </source>
</evidence>
<dbReference type="GO" id="GO:0043683">
    <property type="term" value="P:type IV pilus assembly"/>
    <property type="evidence" value="ECO:0007669"/>
    <property type="project" value="TreeGrafter"/>
</dbReference>
<protein>
    <submittedName>
        <fullName evidence="3">Type IV pilus assembly protein PilN</fullName>
    </submittedName>
</protein>
<dbReference type="Pfam" id="PF05137">
    <property type="entry name" value="PilN"/>
    <property type="match status" value="1"/>
</dbReference>
<keyword evidence="2" id="KW-0472">Membrane</keyword>
<gene>
    <name evidence="3" type="ORF">DFR27_0193</name>
</gene>
<dbReference type="RefSeq" id="WP_121875590.1">
    <property type="nucleotide sequence ID" value="NZ_REFJ01000001.1"/>
</dbReference>
<comment type="caution">
    <text evidence="3">The sequence shown here is derived from an EMBL/GenBank/DDBJ whole genome shotgun (WGS) entry which is preliminary data.</text>
</comment>
<dbReference type="PANTHER" id="PTHR40278:SF2">
    <property type="entry name" value="TYPE IV PILUS INNER MEMBRANE COMPONENT PILN"/>
    <property type="match status" value="1"/>
</dbReference>
<keyword evidence="4" id="KW-1185">Reference proteome</keyword>
<proteinExistence type="predicted"/>
<keyword evidence="2" id="KW-0812">Transmembrane</keyword>
<reference evidence="3 4" key="1">
    <citation type="submission" date="2018-10" db="EMBL/GenBank/DDBJ databases">
        <title>Genomic Encyclopedia of Type Strains, Phase IV (KMG-IV): sequencing the most valuable type-strain genomes for metagenomic binning, comparative biology and taxonomic classification.</title>
        <authorList>
            <person name="Goeker M."/>
        </authorList>
    </citation>
    <scope>NUCLEOTIDE SEQUENCE [LARGE SCALE GENOMIC DNA]</scope>
    <source>
        <strain evidence="3 4">DSM 25080</strain>
    </source>
</reference>
<dbReference type="Proteomes" id="UP000267187">
    <property type="component" value="Unassembled WGS sequence"/>
</dbReference>
<feature type="transmembrane region" description="Helical" evidence="2">
    <location>
        <begin position="21"/>
        <end position="43"/>
    </location>
</feature>
<keyword evidence="1" id="KW-0175">Coiled coil</keyword>
<evidence type="ECO:0000313" key="4">
    <source>
        <dbReference type="Proteomes" id="UP000267187"/>
    </source>
</evidence>
<name>A0A3M0AI37_9GAMM</name>
<accession>A0A3M0AI37</accession>
<keyword evidence="2" id="KW-1133">Transmembrane helix</keyword>
<dbReference type="GO" id="GO:0043107">
    <property type="term" value="P:type IV pilus-dependent motility"/>
    <property type="evidence" value="ECO:0007669"/>
    <property type="project" value="TreeGrafter"/>
</dbReference>